<feature type="compositionally biased region" description="Basic and acidic residues" evidence="10">
    <location>
        <begin position="604"/>
        <end position="617"/>
    </location>
</feature>
<organism evidence="12 13">
    <name type="scientific">Strongylocentrotus purpuratus</name>
    <name type="common">Purple sea urchin</name>
    <dbReference type="NCBI Taxonomy" id="7668"/>
    <lineage>
        <taxon>Eukaryota</taxon>
        <taxon>Metazoa</taxon>
        <taxon>Echinodermata</taxon>
        <taxon>Eleutherozoa</taxon>
        <taxon>Echinozoa</taxon>
        <taxon>Echinoidea</taxon>
        <taxon>Euechinoidea</taxon>
        <taxon>Echinacea</taxon>
        <taxon>Camarodonta</taxon>
        <taxon>Echinidea</taxon>
        <taxon>Strongylocentrotidae</taxon>
        <taxon>Strongylocentrotus</taxon>
    </lineage>
</organism>
<dbReference type="OrthoDB" id="10264062at2759"/>
<feature type="domain" description="Rab-GAP TBC" evidence="11">
    <location>
        <begin position="316"/>
        <end position="528"/>
    </location>
</feature>
<keyword evidence="13" id="KW-1185">Reference proteome</keyword>
<evidence type="ECO:0000256" key="7">
    <source>
        <dbReference type="ARBA" id="ARBA00065268"/>
    </source>
</evidence>
<keyword evidence="3" id="KW-0963">Cytoplasm</keyword>
<dbReference type="KEGG" id="spu:581544"/>
<dbReference type="InterPro" id="IPR021935">
    <property type="entry name" value="SGSM1/2_RBD"/>
</dbReference>
<proteinExistence type="predicted"/>
<reference evidence="12" key="2">
    <citation type="submission" date="2021-01" db="UniProtKB">
        <authorList>
            <consortium name="EnsemblMetazoa"/>
        </authorList>
    </citation>
    <scope>IDENTIFICATION</scope>
</reference>
<feature type="region of interest" description="Disordered" evidence="10">
    <location>
        <begin position="604"/>
        <end position="633"/>
    </location>
</feature>
<dbReference type="PANTHER" id="PTHR22957:SF645">
    <property type="entry name" value="LD27216P"/>
    <property type="match status" value="1"/>
</dbReference>
<evidence type="ECO:0000313" key="12">
    <source>
        <dbReference type="EnsemblMetazoa" id="XP_030843900"/>
    </source>
</evidence>
<comment type="function">
    <text evidence="6">Acts as a GTPase activating protein for RAB7A. Does not act on RAB4, RAB5 or RAB6.</text>
</comment>
<evidence type="ECO:0000256" key="6">
    <source>
        <dbReference type="ARBA" id="ARBA00055283"/>
    </source>
</evidence>
<dbReference type="FunFam" id="1.10.472.80:FF:000005">
    <property type="entry name" value="TBC1 domain family member 15"/>
    <property type="match status" value="1"/>
</dbReference>
<dbReference type="Pfam" id="PF00566">
    <property type="entry name" value="RabGAP-TBC"/>
    <property type="match status" value="1"/>
</dbReference>
<dbReference type="Gene3D" id="1.10.472.80">
    <property type="entry name" value="Ypt/Rab-GAP domain of gyp1p, domain 3"/>
    <property type="match status" value="1"/>
</dbReference>
<evidence type="ECO:0000256" key="2">
    <source>
        <dbReference type="ARBA" id="ARBA00022468"/>
    </source>
</evidence>
<dbReference type="Gene3D" id="1.10.8.270">
    <property type="entry name" value="putative rabgap domain of human tbc1 domain family member 14 like domains"/>
    <property type="match status" value="1"/>
</dbReference>
<dbReference type="PANTHER" id="PTHR22957">
    <property type="entry name" value="TBC1 DOMAIN FAMILY MEMBER GTPASE-ACTIVATING PROTEIN"/>
    <property type="match status" value="1"/>
</dbReference>
<dbReference type="CTD" id="64786"/>
<dbReference type="InterPro" id="IPR000195">
    <property type="entry name" value="Rab-GAP-TBC_dom"/>
</dbReference>
<dbReference type="SMART" id="SM00164">
    <property type="entry name" value="TBC"/>
    <property type="match status" value="1"/>
</dbReference>
<evidence type="ECO:0000256" key="5">
    <source>
        <dbReference type="ARBA" id="ARBA00022990"/>
    </source>
</evidence>
<accession>A0A7M7NZE5</accession>
<keyword evidence="5" id="KW-0007">Acetylation</keyword>
<evidence type="ECO:0000256" key="4">
    <source>
        <dbReference type="ARBA" id="ARBA00022553"/>
    </source>
</evidence>
<dbReference type="AlphaFoldDB" id="A0A7M7NZE5"/>
<protein>
    <recommendedName>
        <fullName evidence="8">TBC1 domain family member 15</fullName>
    </recommendedName>
    <alternativeName>
        <fullName evidence="9">GTPase-activating protein RAB7</fullName>
    </alternativeName>
</protein>
<comment type="subunit">
    <text evidence="7">Interacts with non-phosphorylated form of RAB8A; phosphorylation of RAB8A at 'Thr-72' disrupts this interaction. Interacts with ARMC12.</text>
</comment>
<evidence type="ECO:0000259" key="11">
    <source>
        <dbReference type="PROSITE" id="PS50086"/>
    </source>
</evidence>
<evidence type="ECO:0000256" key="9">
    <source>
        <dbReference type="ARBA" id="ARBA00082539"/>
    </source>
</evidence>
<reference evidence="13" key="1">
    <citation type="submission" date="2015-02" db="EMBL/GenBank/DDBJ databases">
        <title>Genome sequencing for Strongylocentrotus purpuratus.</title>
        <authorList>
            <person name="Murali S."/>
            <person name="Liu Y."/>
            <person name="Vee V."/>
            <person name="English A."/>
            <person name="Wang M."/>
            <person name="Skinner E."/>
            <person name="Han Y."/>
            <person name="Muzny D.M."/>
            <person name="Worley K.C."/>
            <person name="Gibbs R.A."/>
        </authorList>
    </citation>
    <scope>NUCLEOTIDE SEQUENCE</scope>
</reference>
<dbReference type="GO" id="GO:0005737">
    <property type="term" value="C:cytoplasm"/>
    <property type="evidence" value="ECO:0007669"/>
    <property type="project" value="UniProtKB-SubCell"/>
</dbReference>
<dbReference type="GeneID" id="581544"/>
<dbReference type="RefSeq" id="XP_030843900.1">
    <property type="nucleotide sequence ID" value="XM_030988040.1"/>
</dbReference>
<evidence type="ECO:0000256" key="10">
    <source>
        <dbReference type="SAM" id="MobiDB-lite"/>
    </source>
</evidence>
<name>A0A7M7NZE5_STRPU</name>
<dbReference type="FunFam" id="1.10.8.270:FF:000005">
    <property type="entry name" value="TBC1 domain family member 15"/>
    <property type="match status" value="1"/>
</dbReference>
<evidence type="ECO:0000256" key="3">
    <source>
        <dbReference type="ARBA" id="ARBA00022490"/>
    </source>
</evidence>
<dbReference type="EnsemblMetazoa" id="XM_030988040">
    <property type="protein sequence ID" value="XP_030843900"/>
    <property type="gene ID" value="LOC581544"/>
</dbReference>
<comment type="subcellular location">
    <subcellularLocation>
        <location evidence="1">Cytoplasm</location>
    </subcellularLocation>
</comment>
<dbReference type="GO" id="GO:0005096">
    <property type="term" value="F:GTPase activator activity"/>
    <property type="evidence" value="ECO:0000318"/>
    <property type="project" value="GO_Central"/>
</dbReference>
<evidence type="ECO:0000256" key="1">
    <source>
        <dbReference type="ARBA" id="ARBA00004496"/>
    </source>
</evidence>
<dbReference type="PROSITE" id="PS50086">
    <property type="entry name" value="TBC_RABGAP"/>
    <property type="match status" value="1"/>
</dbReference>
<sequence length="633" mass="73269">MMANSEVLSEVVFQQSGVFIHTTHGESEDDVLLEGRVQLVKKDGTHMLLQKRGEYVEWVPIREGGFSLPQQDQDWTMVNTVTYQKDHQSSDDNVVVNPPTAGAAAPRRNKYAMSYSLSDVKTIRRSKQNLGWSYLVFILKDNVAMPPLHFHDGGSAAFVHVIEKYVMLTKSPNDSRLYIVTPNDTDALSRSFNELQILRETSSHVVSQFMKDPVSATMGGFSKVTNFFKDAILLPINTHRPSDEYADLMPDLEGLSVNLQAEQGYGLVSQSQIRLGERPNVERLNPMTEAEWMRFQDKEGRINKVDEVLLRIFRGGLAPSLRKEVWKFLLRYYPWNSTRAERQALRRKKEDEYFCMKAQWKTVTEEQESRFSMLRDRKSIIDKDVLRTDRIHPYFEGESNPHLDTLYSILMTYCMYNFDLGYVQGMSDLLSPMLIIMDDEVEAFWCLCGLMDDLQLCMNFDMEQEGMKRQLIQLNSLLQVIEPKFYSYLQSKESSNLYFCFRWLLIHFKREFTIDDIIRLWEVIWTQLPCKNFHLLLCVAILNGEKDIMERDDYDFNDILKHINELAMQISVEDILKKAEGIHLQLTNCDELPSMMREIIGLEDRNRGGGDEGRSDCSDSSIEVLGDGDPSIQ</sequence>
<dbReference type="SUPFAM" id="SSF47923">
    <property type="entry name" value="Ypt/Rab-GAP domain of gyp1p"/>
    <property type="match status" value="2"/>
</dbReference>
<dbReference type="Pfam" id="PF12068">
    <property type="entry name" value="PH_RBD"/>
    <property type="match status" value="1"/>
</dbReference>
<evidence type="ECO:0000313" key="13">
    <source>
        <dbReference type="Proteomes" id="UP000007110"/>
    </source>
</evidence>
<dbReference type="InParanoid" id="A0A7M7NZE5"/>
<keyword evidence="2" id="KW-0343">GTPase activation</keyword>
<dbReference type="InterPro" id="IPR035969">
    <property type="entry name" value="Rab-GAP_TBC_sf"/>
</dbReference>
<dbReference type="OMA" id="LPIHVCK"/>
<dbReference type="Proteomes" id="UP000007110">
    <property type="component" value="Unassembled WGS sequence"/>
</dbReference>
<keyword evidence="4" id="KW-0597">Phosphoprotein</keyword>
<evidence type="ECO:0000256" key="8">
    <source>
        <dbReference type="ARBA" id="ARBA00067480"/>
    </source>
</evidence>